<keyword evidence="2" id="KW-1185">Reference proteome</keyword>
<accession>A0A1H7S8K1</accession>
<gene>
    <name evidence="1" type="ORF">SAMN04488505_102859</name>
</gene>
<protein>
    <submittedName>
        <fullName evidence="1">Uncharacterized protein</fullName>
    </submittedName>
</protein>
<dbReference type="EMBL" id="FOBB01000002">
    <property type="protein sequence ID" value="SEL68952.1"/>
    <property type="molecule type" value="Genomic_DNA"/>
</dbReference>
<dbReference type="AlphaFoldDB" id="A0A1H7S8K1"/>
<reference evidence="1 2" key="1">
    <citation type="submission" date="2016-10" db="EMBL/GenBank/DDBJ databases">
        <authorList>
            <person name="de Groot N.N."/>
        </authorList>
    </citation>
    <scope>NUCLEOTIDE SEQUENCE [LARGE SCALE GENOMIC DNA]</scope>
    <source>
        <strain evidence="1 2">DSM 21039</strain>
    </source>
</reference>
<organism evidence="1 2">
    <name type="scientific">Chitinophaga rupis</name>
    <dbReference type="NCBI Taxonomy" id="573321"/>
    <lineage>
        <taxon>Bacteria</taxon>
        <taxon>Pseudomonadati</taxon>
        <taxon>Bacteroidota</taxon>
        <taxon>Chitinophagia</taxon>
        <taxon>Chitinophagales</taxon>
        <taxon>Chitinophagaceae</taxon>
        <taxon>Chitinophaga</taxon>
    </lineage>
</organism>
<proteinExistence type="predicted"/>
<evidence type="ECO:0000313" key="2">
    <source>
        <dbReference type="Proteomes" id="UP000198984"/>
    </source>
</evidence>
<evidence type="ECO:0000313" key="1">
    <source>
        <dbReference type="EMBL" id="SEL68952.1"/>
    </source>
</evidence>
<sequence length="74" mass="8524">MQAIIRVTTEMGMNYPELYTFLDETPLFLSNKMDHEVSSADLTEYFDTLKGQMRNYVRTHSKNISGNYGIARPA</sequence>
<dbReference type="Proteomes" id="UP000198984">
    <property type="component" value="Unassembled WGS sequence"/>
</dbReference>
<name>A0A1H7S8K1_9BACT</name>